<evidence type="ECO:0000313" key="3">
    <source>
        <dbReference type="Proteomes" id="UP000282926"/>
    </source>
</evidence>
<dbReference type="Proteomes" id="UP000282926">
    <property type="component" value="Unassembled WGS sequence"/>
</dbReference>
<dbReference type="InterPro" id="IPR013766">
    <property type="entry name" value="Thioredoxin_domain"/>
</dbReference>
<dbReference type="Gene3D" id="3.40.30.10">
    <property type="entry name" value="Glutaredoxin"/>
    <property type="match status" value="1"/>
</dbReference>
<organism evidence="2 3">
    <name type="scientific">Lujinxingia sediminis</name>
    <dbReference type="NCBI Taxonomy" id="2480984"/>
    <lineage>
        <taxon>Bacteria</taxon>
        <taxon>Deltaproteobacteria</taxon>
        <taxon>Bradymonadales</taxon>
        <taxon>Lujinxingiaceae</taxon>
        <taxon>Lujinxingia</taxon>
    </lineage>
</organism>
<accession>A0ABY0CWT7</accession>
<protein>
    <submittedName>
        <fullName evidence="2">Redoxin domain-containing protein</fullName>
    </submittedName>
</protein>
<dbReference type="InterPro" id="IPR011042">
    <property type="entry name" value="6-blade_b-propeller_TolB-like"/>
</dbReference>
<comment type="caution">
    <text evidence="2">The sequence shown here is derived from an EMBL/GenBank/DDBJ whole genome shotgun (WGS) entry which is preliminary data.</text>
</comment>
<gene>
    <name evidence="2" type="ORF">EA187_01685</name>
</gene>
<name>A0ABY0CWT7_9DELT</name>
<dbReference type="PROSITE" id="PS51352">
    <property type="entry name" value="THIOREDOXIN_2"/>
    <property type="match status" value="1"/>
</dbReference>
<proteinExistence type="predicted"/>
<dbReference type="InterPro" id="IPR000866">
    <property type="entry name" value="AhpC/TSA"/>
</dbReference>
<dbReference type="Pfam" id="PF00578">
    <property type="entry name" value="AhpC-TSA"/>
    <property type="match status" value="1"/>
</dbReference>
<sequence>MRLTPCTHGVRPPEFPELPWINVEQSLCLSDLLGQVVVLGFWSSSCIRCQEGLPAMRRAMQRFEGQALKIIAVHSPRFPGEHDLDYLHNAVERVGVPFAVAIDNDHRLARTFNVRELPTLALIDPHGYVCRVLRGVPEPLQLIDALEDLLGLTDAPRSTPPAPMPAQPSPASLSFPAGISARDDRVAIADTGHHRIILTAPDGEVIDCFGGPEPGFEDGPADRARFFSPRGLVFVENQLLVADTANHAIRSIDLSSSEVNTLARLADDASGEHHAPWSLTRQCSWLFVACASTHTILRLHTDGSDVGRFAGTGDEDRIDGHRRSAAFAQPTGLQVDGEELIIIDSTTSALRSLNMHSNRVQTLIGKSLFEHGLVDGTSRDALMQHPRGIAVHGGRVYIADALNRTLRCFDPKRQELHTLDTPAFEFPTAIASTEGSLWVCDTHAHTFWHHDIDTGTWTRLELTWPDQAAMAR</sequence>
<dbReference type="InterPro" id="IPR036249">
    <property type="entry name" value="Thioredoxin-like_sf"/>
</dbReference>
<keyword evidence="3" id="KW-1185">Reference proteome</keyword>
<evidence type="ECO:0000313" key="2">
    <source>
        <dbReference type="EMBL" id="RVU48174.1"/>
    </source>
</evidence>
<dbReference type="SUPFAM" id="SSF101898">
    <property type="entry name" value="NHL repeat"/>
    <property type="match status" value="1"/>
</dbReference>
<reference evidence="2 3" key="1">
    <citation type="submission" date="2019-01" db="EMBL/GenBank/DDBJ databases">
        <title>Lujinxingia litoralis gen. nov., sp. nov. and Lujinxingia sediminis gen. nov., sp. nov., new members in the order Bradymonadales, isolated from coastal sediment.</title>
        <authorList>
            <person name="Li C.-M."/>
        </authorList>
    </citation>
    <scope>NUCLEOTIDE SEQUENCE [LARGE SCALE GENOMIC DNA]</scope>
    <source>
        <strain evidence="2 3">SEH01</strain>
    </source>
</reference>
<dbReference type="PANTHER" id="PTHR46388:SF2">
    <property type="entry name" value="NHL REPEAT-CONTAINING PROTEIN 2"/>
    <property type="match status" value="1"/>
</dbReference>
<dbReference type="SUPFAM" id="SSF52833">
    <property type="entry name" value="Thioredoxin-like"/>
    <property type="match status" value="1"/>
</dbReference>
<evidence type="ECO:0000259" key="1">
    <source>
        <dbReference type="PROSITE" id="PS51352"/>
    </source>
</evidence>
<dbReference type="Gene3D" id="2.120.10.30">
    <property type="entry name" value="TolB, C-terminal domain"/>
    <property type="match status" value="2"/>
</dbReference>
<dbReference type="PANTHER" id="PTHR46388">
    <property type="entry name" value="NHL REPEAT-CONTAINING PROTEIN 2"/>
    <property type="match status" value="1"/>
</dbReference>
<feature type="domain" description="Thioredoxin" evidence="1">
    <location>
        <begin position="6"/>
        <end position="151"/>
    </location>
</feature>
<dbReference type="RefSeq" id="WP_127778961.1">
    <property type="nucleotide sequence ID" value="NZ_SADD01000001.1"/>
</dbReference>
<dbReference type="EMBL" id="SADD01000001">
    <property type="protein sequence ID" value="RVU48174.1"/>
    <property type="molecule type" value="Genomic_DNA"/>
</dbReference>